<sequence>MDLLLLLLMLLLSHPVSGKLRKKCPLSLEHQDGNNPWSYYRPGDHLIGIVRTENVVPDIMLPFHRAPSIQSPSSSYANDYILKVMFAIQVVNKNFHLLHNLTLGCSIHDNYLSTLGTSDALLDILSTGEANVPNYSCGRKENLLALLDQAGRDISIQMSTLADVPQRRIPLPSNCPNAPPFQMDLHWPLCFRHREWREFHEDFHSYACQEWNLCCYITTIFNNWTYSPPQGCPL</sequence>
<keyword evidence="2" id="KW-1185">Reference proteome</keyword>
<evidence type="ECO:0000256" key="1">
    <source>
        <dbReference type="SAM" id="SignalP"/>
    </source>
</evidence>
<keyword evidence="1" id="KW-0732">Signal</keyword>
<dbReference type="Proteomes" id="UP001652622">
    <property type="component" value="Unplaced"/>
</dbReference>
<dbReference type="PANTHER" id="PTHR24061">
    <property type="entry name" value="CALCIUM-SENSING RECEPTOR-RELATED"/>
    <property type="match status" value="1"/>
</dbReference>
<dbReference type="InterPro" id="IPR000068">
    <property type="entry name" value="GPCR_3_Ca_sens_rcpt-rel"/>
</dbReference>
<dbReference type="InterPro" id="IPR028082">
    <property type="entry name" value="Peripla_BP_I"/>
</dbReference>
<dbReference type="RefSeq" id="XP_060541492.1">
    <property type="nucleotide sequence ID" value="XM_060685509.1"/>
</dbReference>
<dbReference type="PANTHER" id="PTHR24061:SF599">
    <property type="entry name" value="G-PROTEIN COUPLED RECEPTORS FAMILY 3 PROFILE DOMAIN-CONTAINING PROTEIN"/>
    <property type="match status" value="1"/>
</dbReference>
<dbReference type="Gene3D" id="3.40.50.2300">
    <property type="match status" value="1"/>
</dbReference>
<evidence type="ECO:0000313" key="2">
    <source>
        <dbReference type="Proteomes" id="UP001652622"/>
    </source>
</evidence>
<proteinExistence type="predicted"/>
<feature type="chain" id="PRO_5045627510" evidence="1">
    <location>
        <begin position="19"/>
        <end position="234"/>
    </location>
</feature>
<organism evidence="2 3">
    <name type="scientific">Pantherophis guttatus</name>
    <name type="common">Corn snake</name>
    <name type="synonym">Elaphe guttata</name>
    <dbReference type="NCBI Taxonomy" id="94885"/>
    <lineage>
        <taxon>Eukaryota</taxon>
        <taxon>Metazoa</taxon>
        <taxon>Chordata</taxon>
        <taxon>Craniata</taxon>
        <taxon>Vertebrata</taxon>
        <taxon>Euteleostomi</taxon>
        <taxon>Lepidosauria</taxon>
        <taxon>Squamata</taxon>
        <taxon>Bifurcata</taxon>
        <taxon>Unidentata</taxon>
        <taxon>Episquamata</taxon>
        <taxon>Toxicofera</taxon>
        <taxon>Serpentes</taxon>
        <taxon>Colubroidea</taxon>
        <taxon>Colubridae</taxon>
        <taxon>Colubrinae</taxon>
        <taxon>Pantherophis</taxon>
    </lineage>
</organism>
<protein>
    <submittedName>
        <fullName evidence="3">Uncharacterized protein LOC132710078 isoform X1</fullName>
    </submittedName>
</protein>
<feature type="signal peptide" evidence="1">
    <location>
        <begin position="1"/>
        <end position="18"/>
    </location>
</feature>
<dbReference type="SUPFAM" id="SSF53822">
    <property type="entry name" value="Periplasmic binding protein-like I"/>
    <property type="match status" value="1"/>
</dbReference>
<gene>
    <name evidence="3" type="primary">LOC132710078</name>
</gene>
<reference evidence="3" key="1">
    <citation type="submission" date="2025-08" db="UniProtKB">
        <authorList>
            <consortium name="RefSeq"/>
        </authorList>
    </citation>
    <scope>IDENTIFICATION</scope>
    <source>
        <tissue evidence="3">Blood</tissue>
    </source>
</reference>
<dbReference type="GeneID" id="132710078"/>
<accession>A0ABM3YZD7</accession>
<evidence type="ECO:0000313" key="3">
    <source>
        <dbReference type="RefSeq" id="XP_060541492.1"/>
    </source>
</evidence>
<name>A0ABM3YZD7_PANGU</name>